<evidence type="ECO:0000313" key="3">
    <source>
        <dbReference type="EMBL" id="SDM93810.1"/>
    </source>
</evidence>
<dbReference type="STRING" id="310781.SAMN05216259_10264"/>
<organism evidence="3 4">
    <name type="scientific">Actinacidiphila guanduensis</name>
    <dbReference type="NCBI Taxonomy" id="310781"/>
    <lineage>
        <taxon>Bacteria</taxon>
        <taxon>Bacillati</taxon>
        <taxon>Actinomycetota</taxon>
        <taxon>Actinomycetes</taxon>
        <taxon>Kitasatosporales</taxon>
        <taxon>Streptomycetaceae</taxon>
        <taxon>Actinacidiphila</taxon>
    </lineage>
</organism>
<dbReference type="RefSeq" id="WP_093782806.1">
    <property type="nucleotide sequence ID" value="NZ_FNIE01000002.1"/>
</dbReference>
<dbReference type="AlphaFoldDB" id="A0A1G9XAP2"/>
<evidence type="ECO:0000256" key="1">
    <source>
        <dbReference type="SAM" id="MobiDB-lite"/>
    </source>
</evidence>
<keyword evidence="2" id="KW-0472">Membrane</keyword>
<feature type="region of interest" description="Disordered" evidence="1">
    <location>
        <begin position="1"/>
        <end position="22"/>
    </location>
</feature>
<keyword evidence="4" id="KW-1185">Reference proteome</keyword>
<protein>
    <submittedName>
        <fullName evidence="3">Uncharacterized protein</fullName>
    </submittedName>
</protein>
<dbReference type="OrthoDB" id="4239873at2"/>
<reference evidence="3 4" key="1">
    <citation type="submission" date="2016-10" db="EMBL/GenBank/DDBJ databases">
        <authorList>
            <person name="de Groot N.N."/>
        </authorList>
    </citation>
    <scope>NUCLEOTIDE SEQUENCE [LARGE SCALE GENOMIC DNA]</scope>
    <source>
        <strain evidence="3 4">CGMCC 4.2022</strain>
    </source>
</reference>
<feature type="transmembrane region" description="Helical" evidence="2">
    <location>
        <begin position="58"/>
        <end position="79"/>
    </location>
</feature>
<feature type="compositionally biased region" description="Low complexity" evidence="1">
    <location>
        <begin position="93"/>
        <end position="112"/>
    </location>
</feature>
<keyword evidence="2" id="KW-1133">Transmembrane helix</keyword>
<feature type="region of interest" description="Disordered" evidence="1">
    <location>
        <begin position="80"/>
        <end position="117"/>
    </location>
</feature>
<gene>
    <name evidence="3" type="ORF">SAMN05216259_10264</name>
</gene>
<accession>A0A1G9XAP2</accession>
<proteinExistence type="predicted"/>
<dbReference type="Proteomes" id="UP000199341">
    <property type="component" value="Unassembled WGS sequence"/>
</dbReference>
<evidence type="ECO:0000256" key="2">
    <source>
        <dbReference type="SAM" id="Phobius"/>
    </source>
</evidence>
<sequence>MADESARGPGRTGADGVQAGEEDELRVLLARVVPQLAPPPQRMARVRERLRRRRRRRAAGAVAVVAAAVTAAVLLPGAGDGPGSLGPTPPTSPQAAGTPTAVAGPATGPSASTQPPSYAADARVFGELTGLRLELPKGWHTLTAPKQSTAFVSSQALGLPGDGCFHPLDDFCTPLVRQLTPGGTLIQFALEHNQGMADKARLRGDLPGARPLLTACRTVGGTSQLAAEIADGSGSDVLVVATACLSHPTPEQDALARQILSSADFS</sequence>
<keyword evidence="2" id="KW-0812">Transmembrane</keyword>
<evidence type="ECO:0000313" key="4">
    <source>
        <dbReference type="Proteomes" id="UP000199341"/>
    </source>
</evidence>
<name>A0A1G9XAP2_9ACTN</name>
<dbReference type="EMBL" id="FNIE01000002">
    <property type="protein sequence ID" value="SDM93810.1"/>
    <property type="molecule type" value="Genomic_DNA"/>
</dbReference>